<keyword evidence="6" id="KW-1185">Reference proteome</keyword>
<dbReference type="GO" id="GO:0004553">
    <property type="term" value="F:hydrolase activity, hydrolyzing O-glycosyl compounds"/>
    <property type="evidence" value="ECO:0007669"/>
    <property type="project" value="InterPro"/>
</dbReference>
<dbReference type="Proteomes" id="UP000199666">
    <property type="component" value="Unassembled WGS sequence"/>
</dbReference>
<evidence type="ECO:0000256" key="2">
    <source>
        <dbReference type="SAM" id="MobiDB-lite"/>
    </source>
</evidence>
<dbReference type="PANTHER" id="PTHR10963:SF55">
    <property type="entry name" value="GLYCOSIDE HYDROLASE FAMILY 16 PROTEIN"/>
    <property type="match status" value="1"/>
</dbReference>
<dbReference type="Pfam" id="PF00722">
    <property type="entry name" value="Glyco_hydro_16"/>
    <property type="match status" value="1"/>
</dbReference>
<dbReference type="OrthoDB" id="9809583at2"/>
<evidence type="ECO:0000313" key="5">
    <source>
        <dbReference type="EMBL" id="SFH34320.1"/>
    </source>
</evidence>
<feature type="compositionally biased region" description="Basic and acidic residues" evidence="2">
    <location>
        <begin position="93"/>
        <end position="110"/>
    </location>
</feature>
<evidence type="ECO:0000259" key="4">
    <source>
        <dbReference type="PROSITE" id="PS51762"/>
    </source>
</evidence>
<feature type="region of interest" description="Disordered" evidence="2">
    <location>
        <begin position="93"/>
        <end position="114"/>
    </location>
</feature>
<evidence type="ECO:0000256" key="3">
    <source>
        <dbReference type="SAM" id="SignalP"/>
    </source>
</evidence>
<dbReference type="RefSeq" id="WP_090995965.1">
    <property type="nucleotide sequence ID" value="NZ_FOPP01000009.1"/>
</dbReference>
<gene>
    <name evidence="5" type="ORF">SAMN04489864_10977</name>
</gene>
<dbReference type="PANTHER" id="PTHR10963">
    <property type="entry name" value="GLYCOSYL HYDROLASE-RELATED"/>
    <property type="match status" value="1"/>
</dbReference>
<proteinExistence type="inferred from homology"/>
<evidence type="ECO:0000256" key="1">
    <source>
        <dbReference type="ARBA" id="ARBA00006865"/>
    </source>
</evidence>
<dbReference type="AlphaFoldDB" id="A0A1I2Z9F9"/>
<feature type="signal peptide" evidence="3">
    <location>
        <begin position="1"/>
        <end position="22"/>
    </location>
</feature>
<organism evidence="5 6">
    <name type="scientific">Pedobacter insulae</name>
    <dbReference type="NCBI Taxonomy" id="414048"/>
    <lineage>
        <taxon>Bacteria</taxon>
        <taxon>Pseudomonadati</taxon>
        <taxon>Bacteroidota</taxon>
        <taxon>Sphingobacteriia</taxon>
        <taxon>Sphingobacteriales</taxon>
        <taxon>Sphingobacteriaceae</taxon>
        <taxon>Pedobacter</taxon>
    </lineage>
</organism>
<dbReference type="InterPro" id="IPR013320">
    <property type="entry name" value="ConA-like_dom_sf"/>
</dbReference>
<dbReference type="Gene3D" id="2.60.120.200">
    <property type="match status" value="1"/>
</dbReference>
<dbReference type="STRING" id="414048.SAMN04489864_10977"/>
<dbReference type="CDD" id="cd08023">
    <property type="entry name" value="GH16_laminarinase_like"/>
    <property type="match status" value="1"/>
</dbReference>
<comment type="similarity">
    <text evidence="1">Belongs to the glycosyl hydrolase 16 family.</text>
</comment>
<name>A0A1I2Z9F9_9SPHI</name>
<accession>A0A1I2Z9F9</accession>
<dbReference type="PROSITE" id="PS51762">
    <property type="entry name" value="GH16_2"/>
    <property type="match status" value="1"/>
</dbReference>
<keyword evidence="5" id="KW-0378">Hydrolase</keyword>
<feature type="domain" description="GH16" evidence="4">
    <location>
        <begin position="19"/>
        <end position="285"/>
    </location>
</feature>
<dbReference type="GO" id="GO:0005975">
    <property type="term" value="P:carbohydrate metabolic process"/>
    <property type="evidence" value="ECO:0007669"/>
    <property type="project" value="InterPro"/>
</dbReference>
<protein>
    <submittedName>
        <fullName evidence="5">Glycosyl hydrolases family 16</fullName>
    </submittedName>
</protein>
<evidence type="ECO:0000313" key="6">
    <source>
        <dbReference type="Proteomes" id="UP000199666"/>
    </source>
</evidence>
<dbReference type="InterPro" id="IPR050546">
    <property type="entry name" value="Glycosyl_Hydrlase_16"/>
</dbReference>
<reference evidence="5 6" key="1">
    <citation type="submission" date="2016-10" db="EMBL/GenBank/DDBJ databases">
        <authorList>
            <person name="de Groot N.N."/>
        </authorList>
    </citation>
    <scope>NUCLEOTIDE SEQUENCE [LARGE SCALE GENOMIC DNA]</scope>
    <source>
        <strain evidence="5 6">DSM 18684</strain>
    </source>
</reference>
<keyword evidence="3" id="KW-0732">Signal</keyword>
<sequence>MNVKYLCSLLAINAAWATAVFAQKEDPKLLYQKDGYKLVWADEFNEDGKPNVNNWRHEQGFVRNQEQQWYQPDNAWCENGMLIIEGRQETKPNPRYRKEAKDWKSSRETITHTSSSINTRGMHSWQYGRFVMRGKIDVSAGLWPAWWTLGNAGEWPSNGEIDIMEYYAGKMLANVAIGTAKKYHAEWFSVTKTIPAFGGKEWASQFHIWRMDWTEQSIDLFVDDELLLSVPMDRLVNKDGSNTHPFKQPHYMLLNLAMGGMNGGELQDTKFPNRFEVDYVRVYQR</sequence>
<dbReference type="EMBL" id="FOPP01000009">
    <property type="protein sequence ID" value="SFH34320.1"/>
    <property type="molecule type" value="Genomic_DNA"/>
</dbReference>
<dbReference type="InterPro" id="IPR000757">
    <property type="entry name" value="Beta-glucanase-like"/>
</dbReference>
<dbReference type="SUPFAM" id="SSF49899">
    <property type="entry name" value="Concanavalin A-like lectins/glucanases"/>
    <property type="match status" value="1"/>
</dbReference>
<feature type="chain" id="PRO_5011469930" evidence="3">
    <location>
        <begin position="23"/>
        <end position="285"/>
    </location>
</feature>